<name>A0ABT8Q0C5_9ENTR</name>
<dbReference type="RefSeq" id="WP_301702415.1">
    <property type="nucleotide sequence ID" value="NZ_JAUJYW010000013.1"/>
</dbReference>
<evidence type="ECO:0000256" key="1">
    <source>
        <dbReference type="SAM" id="SignalP"/>
    </source>
</evidence>
<comment type="caution">
    <text evidence="2">The sequence shown here is derived from an EMBL/GenBank/DDBJ whole genome shotgun (WGS) entry which is preliminary data.</text>
</comment>
<evidence type="ECO:0000313" key="2">
    <source>
        <dbReference type="EMBL" id="MDN8602023.1"/>
    </source>
</evidence>
<gene>
    <name evidence="2" type="ORF">Q0A17_21810</name>
</gene>
<protein>
    <submittedName>
        <fullName evidence="2">Uncharacterized protein</fullName>
    </submittedName>
</protein>
<proteinExistence type="predicted"/>
<accession>A0ABT8Q0C5</accession>
<organism evidence="2 3">
    <name type="scientific">Citrobacter enshiensis</name>
    <dbReference type="NCBI Taxonomy" id="2971264"/>
    <lineage>
        <taxon>Bacteria</taxon>
        <taxon>Pseudomonadati</taxon>
        <taxon>Pseudomonadota</taxon>
        <taxon>Gammaproteobacteria</taxon>
        <taxon>Enterobacterales</taxon>
        <taxon>Enterobacteriaceae</taxon>
        <taxon>Citrobacter</taxon>
    </lineage>
</organism>
<sequence length="292" mass="32449">MMLKKIGLFSLVLLSASFASAEDHALNATELSRFPIEEARQGVAVDASYIYAIDDKTIAKYPKKGGSKPLSVWHGKEGDNIKHFNSCYAQDNVLYCSHSNYSSRPVLSSMEMFSTHDMSHVGNHSFGFMGFNYGSVTWVFPYRGYWWAGFANYDEKGTEAGKDHNYTALVKFDNEGRVLESWAFPSNVLAKMAPKSSSGGGWGPDGLLYVTGHDAKELYVLRLPETGSILEYVTTINVPFEGQAWAWDRSSPDRIIYGITRNSKEVIVSKIPSIPTELLKPQALVKSVDAMK</sequence>
<evidence type="ECO:0000313" key="3">
    <source>
        <dbReference type="Proteomes" id="UP001174867"/>
    </source>
</evidence>
<reference evidence="2 3" key="1">
    <citation type="submission" date="2023-07" db="EMBL/GenBank/DDBJ databases">
        <title>Citrobacter selenititolerans sp. nov., isolated from seleniferous soil.</title>
        <authorList>
            <person name="Zhang S."/>
            <person name="Li K."/>
            <person name="Peng J."/>
            <person name="Wang H."/>
            <person name="Sun J."/>
            <person name="Guo Y."/>
        </authorList>
    </citation>
    <scope>NUCLEOTIDE SEQUENCE [LARGE SCALE GENOMIC DNA]</scope>
    <source>
        <strain evidence="2 3">S2-9</strain>
    </source>
</reference>
<keyword evidence="1" id="KW-0732">Signal</keyword>
<feature type="chain" id="PRO_5045173066" evidence="1">
    <location>
        <begin position="22"/>
        <end position="292"/>
    </location>
</feature>
<feature type="signal peptide" evidence="1">
    <location>
        <begin position="1"/>
        <end position="21"/>
    </location>
</feature>
<dbReference type="Proteomes" id="UP001174867">
    <property type="component" value="Unassembled WGS sequence"/>
</dbReference>
<dbReference type="EMBL" id="JAUJYW010000013">
    <property type="protein sequence ID" value="MDN8602023.1"/>
    <property type="molecule type" value="Genomic_DNA"/>
</dbReference>
<dbReference type="SUPFAM" id="SSF63829">
    <property type="entry name" value="Calcium-dependent phosphotriesterase"/>
    <property type="match status" value="1"/>
</dbReference>
<keyword evidence="3" id="KW-1185">Reference proteome</keyword>